<evidence type="ECO:0000313" key="3">
    <source>
        <dbReference type="Proteomes" id="UP001291653"/>
    </source>
</evidence>
<sequence>MMISGPEFLPGVELSRLLYEEGVRPLLREVFPGLPYAAALIGAGSEVLGFDTARSTDHDWGPRLELFVRAWDRERYGAEIHRVLAERLPKQVRGWPTHFRGGDAPLEPVAPVAPVAPVGHATPTDGPVAHRVRTHDLDGWLTERLGPWPGGKREPGVREPGVRDWLAMPQQSLAETTGGAVFHDGPGDLTAVRRRLAWYPEQVWRYLLACQWQRIAQREAFTGRCAEVGDDLGSAVVAAALVRDLMRLCLLLERRYAPYDKWLGSAFGQLPVAAELGPVLRSVLAAADHPAREAGLCAAYGTVAALQNASGLTAPVDPAPRPYHSRPFLVLRADRFARALAATVTDPELRGLPLVGAVDQWADSTDLLNHPHVVRTAADAVVGLGRA</sequence>
<dbReference type="EMBL" id="BSBI01000018">
    <property type="protein sequence ID" value="GLF99138.1"/>
    <property type="molecule type" value="Genomic_DNA"/>
</dbReference>
<dbReference type="InterPro" id="IPR025117">
    <property type="entry name" value="DUF4037"/>
</dbReference>
<dbReference type="RefSeq" id="WP_407706139.1">
    <property type="nucleotide sequence ID" value="NZ_BSBI01000018.1"/>
</dbReference>
<evidence type="ECO:0000313" key="2">
    <source>
        <dbReference type="EMBL" id="GLF99138.1"/>
    </source>
</evidence>
<keyword evidence="3" id="KW-1185">Reference proteome</keyword>
<dbReference type="Proteomes" id="UP001291653">
    <property type="component" value="Unassembled WGS sequence"/>
</dbReference>
<proteinExistence type="predicted"/>
<feature type="domain" description="DUF4037" evidence="1">
    <location>
        <begin position="165"/>
        <end position="263"/>
    </location>
</feature>
<dbReference type="Pfam" id="PF13228">
    <property type="entry name" value="DUF4037"/>
    <property type="match status" value="1"/>
</dbReference>
<name>A0ABQ5P970_9ACTN</name>
<organism evidence="2 3">
    <name type="scientific">Streptomyces yaizuensis</name>
    <dbReference type="NCBI Taxonomy" id="2989713"/>
    <lineage>
        <taxon>Bacteria</taxon>
        <taxon>Bacillati</taxon>
        <taxon>Actinomycetota</taxon>
        <taxon>Actinomycetes</taxon>
        <taxon>Kitasatosporales</taxon>
        <taxon>Streptomycetaceae</taxon>
        <taxon>Streptomyces</taxon>
    </lineage>
</organism>
<accession>A0ABQ5P970</accession>
<protein>
    <submittedName>
        <fullName evidence="2">DUF4037 domain-containing protein</fullName>
    </submittedName>
</protein>
<comment type="caution">
    <text evidence="2">The sequence shown here is derived from an EMBL/GenBank/DDBJ whole genome shotgun (WGS) entry which is preliminary data.</text>
</comment>
<reference evidence="2 3" key="1">
    <citation type="submission" date="2022-10" db="EMBL/GenBank/DDBJ databases">
        <title>Draft genome sequence of Streptomyces sp. YSPA8.</title>
        <authorList>
            <person name="Moriuchi R."/>
            <person name="Dohra H."/>
            <person name="Yamamura H."/>
            <person name="Kodani S."/>
        </authorList>
    </citation>
    <scope>NUCLEOTIDE SEQUENCE [LARGE SCALE GENOMIC DNA]</scope>
    <source>
        <strain evidence="2 3">YSPA8</strain>
    </source>
</reference>
<gene>
    <name evidence="2" type="ORF">SYYSPA8_32595</name>
</gene>
<evidence type="ECO:0000259" key="1">
    <source>
        <dbReference type="Pfam" id="PF13228"/>
    </source>
</evidence>